<keyword evidence="4 9" id="KW-0159">Chromosome partition</keyword>
<dbReference type="GO" id="GO:0005737">
    <property type="term" value="C:cytoplasm"/>
    <property type="evidence" value="ECO:0007669"/>
    <property type="project" value="UniProtKB-SubCell"/>
</dbReference>
<comment type="similarity">
    <text evidence="9">Belongs to the 'phage' integrase family. XerC subfamily.</text>
</comment>
<dbReference type="Gene3D" id="1.10.443.10">
    <property type="entry name" value="Intergrase catalytic core"/>
    <property type="match status" value="1"/>
</dbReference>
<dbReference type="GO" id="GO:0051301">
    <property type="term" value="P:cell division"/>
    <property type="evidence" value="ECO:0007669"/>
    <property type="project" value="UniProtKB-KW"/>
</dbReference>
<feature type="active site" evidence="9">
    <location>
        <position position="242"/>
    </location>
</feature>
<name>A0A5J6PTT6_9NEIS</name>
<comment type="subunit">
    <text evidence="9">Forms a cyclic heterotetrameric complex composed of two molecules of XerC and two molecules of XerD.</text>
</comment>
<keyword evidence="5 9" id="KW-0229">DNA integration</keyword>
<dbReference type="PANTHER" id="PTHR30349">
    <property type="entry name" value="PHAGE INTEGRASE-RELATED"/>
    <property type="match status" value="1"/>
</dbReference>
<evidence type="ECO:0000256" key="8">
    <source>
        <dbReference type="ARBA" id="ARBA00023306"/>
    </source>
</evidence>
<dbReference type="KEGG" id="nzl:D0T92_03695"/>
<keyword evidence="3 9" id="KW-0132">Cell division</keyword>
<evidence type="ECO:0000256" key="3">
    <source>
        <dbReference type="ARBA" id="ARBA00022618"/>
    </source>
</evidence>
<evidence type="ECO:0000256" key="2">
    <source>
        <dbReference type="ARBA" id="ARBA00022490"/>
    </source>
</evidence>
<dbReference type="InterPro" id="IPR004107">
    <property type="entry name" value="Integrase_SAM-like_N"/>
</dbReference>
<dbReference type="SUPFAM" id="SSF47823">
    <property type="entry name" value="lambda integrase-like, N-terminal domain"/>
    <property type="match status" value="1"/>
</dbReference>
<dbReference type="PROSITE" id="PS51900">
    <property type="entry name" value="CB"/>
    <property type="match status" value="1"/>
</dbReference>
<dbReference type="PANTHER" id="PTHR30349:SF81">
    <property type="entry name" value="TYROSINE RECOMBINASE XERC"/>
    <property type="match status" value="1"/>
</dbReference>
<feature type="domain" description="Tyr recombinase" evidence="10">
    <location>
        <begin position="108"/>
        <end position="287"/>
    </location>
</feature>
<dbReference type="HAMAP" id="MF_01808">
    <property type="entry name" value="Recomb_XerC_XerD"/>
    <property type="match status" value="1"/>
</dbReference>
<feature type="active site" evidence="9">
    <location>
        <position position="265"/>
    </location>
</feature>
<evidence type="ECO:0000256" key="9">
    <source>
        <dbReference type="HAMAP-Rule" id="MF_01808"/>
    </source>
</evidence>
<dbReference type="InterPro" id="IPR044068">
    <property type="entry name" value="CB"/>
</dbReference>
<dbReference type="GO" id="GO:0003677">
    <property type="term" value="F:DNA binding"/>
    <property type="evidence" value="ECO:0007669"/>
    <property type="project" value="UniProtKB-UniRule"/>
</dbReference>
<keyword evidence="7 9" id="KW-0233">DNA recombination</keyword>
<dbReference type="GO" id="GO:0006313">
    <property type="term" value="P:DNA transposition"/>
    <property type="evidence" value="ECO:0007669"/>
    <property type="project" value="UniProtKB-UniRule"/>
</dbReference>
<comment type="function">
    <text evidence="9">Site-specific tyrosine recombinase, which acts by catalyzing the cutting and rejoining of the recombining DNA molecules. The XerC-XerD complex is essential to convert dimers of the bacterial chromosome into monomers to permit their segregation at cell division. It also contributes to the segregational stability of plasmids.</text>
</comment>
<evidence type="ECO:0000256" key="5">
    <source>
        <dbReference type="ARBA" id="ARBA00022908"/>
    </source>
</evidence>
<evidence type="ECO:0000256" key="4">
    <source>
        <dbReference type="ARBA" id="ARBA00022829"/>
    </source>
</evidence>
<keyword evidence="8 9" id="KW-0131">Cell cycle</keyword>
<keyword evidence="2 9" id="KW-0963">Cytoplasm</keyword>
<dbReference type="OrthoDB" id="9801717at2"/>
<feature type="active site" evidence="9">
    <location>
        <position position="239"/>
    </location>
</feature>
<dbReference type="AlphaFoldDB" id="A0A5J6PTT6"/>
<dbReference type="GO" id="GO:0007059">
    <property type="term" value="P:chromosome segregation"/>
    <property type="evidence" value="ECO:0007669"/>
    <property type="project" value="UniProtKB-UniRule"/>
</dbReference>
<feature type="active site" evidence="9">
    <location>
        <position position="148"/>
    </location>
</feature>
<feature type="domain" description="Core-binding (CB)" evidence="11">
    <location>
        <begin position="1"/>
        <end position="87"/>
    </location>
</feature>
<dbReference type="GO" id="GO:0009037">
    <property type="term" value="F:tyrosine-based site-specific recombinase activity"/>
    <property type="evidence" value="ECO:0007669"/>
    <property type="project" value="UniProtKB-UniRule"/>
</dbReference>
<dbReference type="Pfam" id="PF00589">
    <property type="entry name" value="Phage_integrase"/>
    <property type="match status" value="1"/>
</dbReference>
<dbReference type="SUPFAM" id="SSF56349">
    <property type="entry name" value="DNA breaking-rejoining enzymes"/>
    <property type="match status" value="1"/>
</dbReference>
<dbReference type="InterPro" id="IPR002104">
    <property type="entry name" value="Integrase_catalytic"/>
</dbReference>
<evidence type="ECO:0000256" key="6">
    <source>
        <dbReference type="ARBA" id="ARBA00023125"/>
    </source>
</evidence>
<sequence length="298" mass="34167">MQLAHFFDYQDSYLTSLQQQAKSAHTVAAYRRDLAQLQTLLPEHTYTEPTHRRHFTAALKKLSQMGISERSMARKLSVWRQYSSWLQQQGLLNHDPMSGLSAPKIPQRLPKAIEQEILNHLLDNDTDNEPLSVRDHAIFELIYGSGLRVGEIHRLDLDDILLNDGWVSVWGKGNKQRRVPLGRQSIAALQAYLPQRHAAEGEKALFTGRQGSRLGIRQIQIRLREWALRHGSPQHISPHMLRHSYASHLLQSAHDIRAVQELLGHSSLSTTQIYTTLDFDHLANVYDDAHPRAKRKKD</sequence>
<dbReference type="PROSITE" id="PS51898">
    <property type="entry name" value="TYR_RECOMBINASE"/>
    <property type="match status" value="1"/>
</dbReference>
<dbReference type="InterPro" id="IPR023009">
    <property type="entry name" value="Tyrosine_recombinase_XerC/XerD"/>
</dbReference>
<protein>
    <recommendedName>
        <fullName evidence="9">Tyrosine recombinase XerC</fullName>
    </recommendedName>
</protein>
<gene>
    <name evidence="9" type="primary">xerC</name>
    <name evidence="12" type="ORF">D0T92_03695</name>
</gene>
<evidence type="ECO:0000313" key="13">
    <source>
        <dbReference type="Proteomes" id="UP000325713"/>
    </source>
</evidence>
<evidence type="ECO:0000256" key="7">
    <source>
        <dbReference type="ARBA" id="ARBA00023172"/>
    </source>
</evidence>
<dbReference type="InterPro" id="IPR013762">
    <property type="entry name" value="Integrase-like_cat_sf"/>
</dbReference>
<accession>A0A5J6PTT6</accession>
<dbReference type="EMBL" id="CP031700">
    <property type="protein sequence ID" value="QEY25724.1"/>
    <property type="molecule type" value="Genomic_DNA"/>
</dbReference>
<dbReference type="InterPro" id="IPR011010">
    <property type="entry name" value="DNA_brk_join_enz"/>
</dbReference>
<organism evidence="12 13">
    <name type="scientific">Neisseria zalophi</name>
    <dbReference type="NCBI Taxonomy" id="640030"/>
    <lineage>
        <taxon>Bacteria</taxon>
        <taxon>Pseudomonadati</taxon>
        <taxon>Pseudomonadota</taxon>
        <taxon>Betaproteobacteria</taxon>
        <taxon>Neisseriales</taxon>
        <taxon>Neisseriaceae</taxon>
        <taxon>Neisseria</taxon>
    </lineage>
</organism>
<evidence type="ECO:0000256" key="1">
    <source>
        <dbReference type="ARBA" id="ARBA00004496"/>
    </source>
</evidence>
<dbReference type="InterPro" id="IPR050090">
    <property type="entry name" value="Tyrosine_recombinase_XerCD"/>
</dbReference>
<evidence type="ECO:0000259" key="10">
    <source>
        <dbReference type="PROSITE" id="PS51898"/>
    </source>
</evidence>
<dbReference type="Gene3D" id="1.10.150.130">
    <property type="match status" value="1"/>
</dbReference>
<comment type="subcellular location">
    <subcellularLocation>
        <location evidence="1 9">Cytoplasm</location>
    </subcellularLocation>
</comment>
<feature type="active site" evidence="9">
    <location>
        <position position="172"/>
    </location>
</feature>
<dbReference type="Proteomes" id="UP000325713">
    <property type="component" value="Chromosome"/>
</dbReference>
<feature type="active site" description="O-(3'-phospho-DNA)-tyrosine intermediate" evidence="9">
    <location>
        <position position="274"/>
    </location>
</feature>
<dbReference type="Pfam" id="PF02899">
    <property type="entry name" value="Phage_int_SAM_1"/>
    <property type="match status" value="1"/>
</dbReference>
<dbReference type="InterPro" id="IPR010998">
    <property type="entry name" value="Integrase_recombinase_N"/>
</dbReference>
<evidence type="ECO:0000313" key="12">
    <source>
        <dbReference type="EMBL" id="QEY25724.1"/>
    </source>
</evidence>
<proteinExistence type="inferred from homology"/>
<dbReference type="RefSeq" id="WP_151050316.1">
    <property type="nucleotide sequence ID" value="NZ_CP031700.1"/>
</dbReference>
<reference evidence="12 13" key="1">
    <citation type="submission" date="2018-08" db="EMBL/GenBank/DDBJ databases">
        <title>Neisseria zalophi ATCC BAA-2455 complete genome.</title>
        <authorList>
            <person name="Veseli I.A."/>
            <person name="Buttler R."/>
            <person name="Mascarenhas dos Santos A.C."/>
            <person name="Pombert J.-F."/>
        </authorList>
    </citation>
    <scope>NUCLEOTIDE SEQUENCE [LARGE SCALE GENOMIC DNA]</scope>
    <source>
        <strain evidence="12 13">ATCC BAA-2455</strain>
    </source>
</reference>
<evidence type="ECO:0000259" key="11">
    <source>
        <dbReference type="PROSITE" id="PS51900"/>
    </source>
</evidence>
<keyword evidence="6 9" id="KW-0238">DNA-binding</keyword>
<keyword evidence="13" id="KW-1185">Reference proteome</keyword>